<reference evidence="1" key="1">
    <citation type="submission" date="2021-03" db="EMBL/GenBank/DDBJ databases">
        <title>Draft genome sequence of rust myrtle Austropuccinia psidii MF-1, a brazilian biotype.</title>
        <authorList>
            <person name="Quecine M.C."/>
            <person name="Pachon D.M.R."/>
            <person name="Bonatelli M.L."/>
            <person name="Correr F.H."/>
            <person name="Franceschini L.M."/>
            <person name="Leite T.F."/>
            <person name="Margarido G.R.A."/>
            <person name="Almeida C.A."/>
            <person name="Ferrarezi J.A."/>
            <person name="Labate C.A."/>
        </authorList>
    </citation>
    <scope>NUCLEOTIDE SEQUENCE</scope>
    <source>
        <strain evidence="1">MF-1</strain>
    </source>
</reference>
<dbReference type="AlphaFoldDB" id="A0A9Q3D7C1"/>
<evidence type="ECO:0000313" key="1">
    <source>
        <dbReference type="EMBL" id="MBW0496668.1"/>
    </source>
</evidence>
<accession>A0A9Q3D7C1</accession>
<dbReference type="EMBL" id="AVOT02013760">
    <property type="protein sequence ID" value="MBW0496668.1"/>
    <property type="molecule type" value="Genomic_DNA"/>
</dbReference>
<gene>
    <name evidence="1" type="ORF">O181_036383</name>
</gene>
<comment type="caution">
    <text evidence="1">The sequence shown here is derived from an EMBL/GenBank/DDBJ whole genome shotgun (WGS) entry which is preliminary data.</text>
</comment>
<name>A0A9Q3D7C1_9BASI</name>
<dbReference type="OrthoDB" id="2496957at2759"/>
<proteinExistence type="predicted"/>
<keyword evidence="2" id="KW-1185">Reference proteome</keyword>
<organism evidence="1 2">
    <name type="scientific">Austropuccinia psidii MF-1</name>
    <dbReference type="NCBI Taxonomy" id="1389203"/>
    <lineage>
        <taxon>Eukaryota</taxon>
        <taxon>Fungi</taxon>
        <taxon>Dikarya</taxon>
        <taxon>Basidiomycota</taxon>
        <taxon>Pucciniomycotina</taxon>
        <taxon>Pucciniomycetes</taxon>
        <taxon>Pucciniales</taxon>
        <taxon>Sphaerophragmiaceae</taxon>
        <taxon>Austropuccinia</taxon>
    </lineage>
</organism>
<sequence>MLGHGSVNEDDKLLHALWNSFNSDCDPTLNVENLAKPSSSFRLAAHQQISQFNPHPNLLISHDELPLGPTQPYFEQEFEERQSRKRLKSHHPSHSLNMGIDSVEETQVTPLVQNEGFRGKGQLPNPSHLNRPQITYQNDDFFQLLLRMQLLPQGRSSQFFTPGNTSPLSAVSFQHQSQPAIQLEEKKSNENIAEIQKHPEGARSLKIANVNLVLPNTLEKKEEEVPVQNFSFRPTDQEIAWIASLPIKGDAHKMRFHWVNKLVESCKTLNFWSSITGGSTTNCQLFGIKLQLEDFGCRVWDIHTRIIMVLGNINVDNFSRFKHEETNLYKWISGQLHRSDEFTKAKPGGIREPHGGVDWSCFVDALYAPPSKEQQKVWGVSYGGKKATESAVWVVYEKQFDATRAAIQVVGSYFKSTNKTKWKQLFHTDERFIRDFLKDIRRHDTIRAVIRYSDRKQVAVPQSPSAFPWDKDVVTLTTSAEPLLAHYNAKIYRPEKFNDVVFELDPSDRRIKNMFQADNELYDAFLQAQEPYTLFEKDTRS</sequence>
<evidence type="ECO:0000313" key="2">
    <source>
        <dbReference type="Proteomes" id="UP000765509"/>
    </source>
</evidence>
<protein>
    <submittedName>
        <fullName evidence="1">Uncharacterized protein</fullName>
    </submittedName>
</protein>
<dbReference type="Proteomes" id="UP000765509">
    <property type="component" value="Unassembled WGS sequence"/>
</dbReference>